<proteinExistence type="predicted"/>
<evidence type="ECO:0000313" key="4">
    <source>
        <dbReference type="Proteomes" id="UP001321473"/>
    </source>
</evidence>
<feature type="compositionally biased region" description="Pro residues" evidence="1">
    <location>
        <begin position="24"/>
        <end position="37"/>
    </location>
</feature>
<accession>A0AAQ4D9V6</accession>
<protein>
    <recommendedName>
        <fullName evidence="5">Secreted protein</fullName>
    </recommendedName>
</protein>
<feature type="signal peptide" evidence="2">
    <location>
        <begin position="1"/>
        <end position="19"/>
    </location>
</feature>
<organism evidence="3 4">
    <name type="scientific">Amblyomma americanum</name>
    <name type="common">Lone star tick</name>
    <dbReference type="NCBI Taxonomy" id="6943"/>
    <lineage>
        <taxon>Eukaryota</taxon>
        <taxon>Metazoa</taxon>
        <taxon>Ecdysozoa</taxon>
        <taxon>Arthropoda</taxon>
        <taxon>Chelicerata</taxon>
        <taxon>Arachnida</taxon>
        <taxon>Acari</taxon>
        <taxon>Parasitiformes</taxon>
        <taxon>Ixodida</taxon>
        <taxon>Ixodoidea</taxon>
        <taxon>Ixodidae</taxon>
        <taxon>Amblyomminae</taxon>
        <taxon>Amblyomma</taxon>
    </lineage>
</organism>
<feature type="compositionally biased region" description="Pro residues" evidence="1">
    <location>
        <begin position="46"/>
        <end position="90"/>
    </location>
</feature>
<evidence type="ECO:0008006" key="5">
    <source>
        <dbReference type="Google" id="ProtNLM"/>
    </source>
</evidence>
<reference evidence="3 4" key="1">
    <citation type="journal article" date="2023" name="Arcadia Sci">
        <title>De novo assembly of a long-read Amblyomma americanum tick genome.</title>
        <authorList>
            <person name="Chou S."/>
            <person name="Poskanzer K.E."/>
            <person name="Rollins M."/>
            <person name="Thuy-Boun P.S."/>
        </authorList>
    </citation>
    <scope>NUCLEOTIDE SEQUENCE [LARGE SCALE GENOMIC DNA]</scope>
    <source>
        <strain evidence="3">F_SG_1</strain>
        <tissue evidence="3">Salivary glands</tissue>
    </source>
</reference>
<feature type="compositionally biased region" description="Pro residues" evidence="1">
    <location>
        <begin position="99"/>
        <end position="109"/>
    </location>
</feature>
<feature type="chain" id="PRO_5042923523" description="Secreted protein" evidence="2">
    <location>
        <begin position="20"/>
        <end position="205"/>
    </location>
</feature>
<name>A0AAQ4D9V6_AMBAM</name>
<evidence type="ECO:0000256" key="2">
    <source>
        <dbReference type="SAM" id="SignalP"/>
    </source>
</evidence>
<sequence length="205" mass="23395">MRTLVVIAALTFLVNSGYAQDTPPTTPVRPGRPPSDISPPRGIQPLPRPWPRPWPQPWPRPWPRPWPQPGPRPWPQPGPRPKPWPLPRPRPWPEHSPGIPLPKPIPRPEPMFSASTGDDRAAAPDIVAFPRPWPRPPGAPWPLPWPQPVPENIWPSVKDLPATIETARNEQPKARQTQFFVHVPNRPWIPTFPRPNWPPQPWVRG</sequence>
<gene>
    <name evidence="3" type="ORF">V5799_003123</name>
</gene>
<keyword evidence="4" id="KW-1185">Reference proteome</keyword>
<comment type="caution">
    <text evidence="3">The sequence shown here is derived from an EMBL/GenBank/DDBJ whole genome shotgun (WGS) entry which is preliminary data.</text>
</comment>
<dbReference type="Proteomes" id="UP001321473">
    <property type="component" value="Unassembled WGS sequence"/>
</dbReference>
<keyword evidence="2" id="KW-0732">Signal</keyword>
<evidence type="ECO:0000256" key="1">
    <source>
        <dbReference type="SAM" id="MobiDB-lite"/>
    </source>
</evidence>
<evidence type="ECO:0000313" key="3">
    <source>
        <dbReference type="EMBL" id="KAK8759246.1"/>
    </source>
</evidence>
<feature type="region of interest" description="Disordered" evidence="1">
    <location>
        <begin position="16"/>
        <end position="119"/>
    </location>
</feature>
<dbReference type="AlphaFoldDB" id="A0AAQ4D9V6"/>
<dbReference type="EMBL" id="JARKHS020033263">
    <property type="protein sequence ID" value="KAK8759246.1"/>
    <property type="molecule type" value="Genomic_DNA"/>
</dbReference>